<evidence type="ECO:0000256" key="9">
    <source>
        <dbReference type="ARBA" id="ARBA00023170"/>
    </source>
</evidence>
<evidence type="ECO:0000256" key="6">
    <source>
        <dbReference type="ARBA" id="ARBA00022989"/>
    </source>
</evidence>
<proteinExistence type="inferred from homology"/>
<dbReference type="PANTHER" id="PTHR34836:SF7">
    <property type="entry name" value="RECEPTOR LIGAND BINDING REGION DOMAIN-CONTAINING PROTEIN"/>
    <property type="match status" value="1"/>
</dbReference>
<evidence type="ECO:0000256" key="2">
    <source>
        <dbReference type="ARBA" id="ARBA00008685"/>
    </source>
</evidence>
<organism evidence="17 18">
    <name type="scientific">Citrus x changshan-huyou</name>
    <dbReference type="NCBI Taxonomy" id="2935761"/>
    <lineage>
        <taxon>Eukaryota</taxon>
        <taxon>Viridiplantae</taxon>
        <taxon>Streptophyta</taxon>
        <taxon>Embryophyta</taxon>
        <taxon>Tracheophyta</taxon>
        <taxon>Spermatophyta</taxon>
        <taxon>Magnoliopsida</taxon>
        <taxon>eudicotyledons</taxon>
        <taxon>Gunneridae</taxon>
        <taxon>Pentapetalae</taxon>
        <taxon>rosids</taxon>
        <taxon>malvids</taxon>
        <taxon>Sapindales</taxon>
        <taxon>Rutaceae</taxon>
        <taxon>Aurantioideae</taxon>
        <taxon>Citrus</taxon>
    </lineage>
</organism>
<keyword evidence="4 15" id="KW-0812">Transmembrane</keyword>
<comment type="subcellular location">
    <subcellularLocation>
        <location evidence="1">Membrane</location>
        <topology evidence="1">Multi-pass membrane protein</topology>
    </subcellularLocation>
</comment>
<dbReference type="AlphaFoldDB" id="A0AAP0QSJ9"/>
<dbReference type="FunFam" id="3.40.50.2300:FF:000188">
    <property type="entry name" value="Glutamate receptor"/>
    <property type="match status" value="1"/>
</dbReference>
<accession>A0AAP0QSJ9</accession>
<feature type="region of interest" description="Disordered" evidence="14">
    <location>
        <begin position="857"/>
        <end position="892"/>
    </location>
</feature>
<feature type="transmembrane region" description="Helical" evidence="15">
    <location>
        <begin position="593"/>
        <end position="612"/>
    </location>
</feature>
<dbReference type="Pfam" id="PF00060">
    <property type="entry name" value="Lig_chan"/>
    <property type="match status" value="1"/>
</dbReference>
<reference evidence="17 18" key="1">
    <citation type="submission" date="2024-05" db="EMBL/GenBank/DDBJ databases">
        <title>Haplotype-resolved chromosome-level genome assembly of Huyou (Citrus changshanensis).</title>
        <authorList>
            <person name="Miao C."/>
            <person name="Chen W."/>
            <person name="Wu Y."/>
            <person name="Wang L."/>
            <person name="Zhao S."/>
            <person name="Grierson D."/>
            <person name="Xu C."/>
            <person name="Chen K."/>
        </authorList>
    </citation>
    <scope>NUCLEOTIDE SEQUENCE [LARGE SCALE GENOMIC DNA]</scope>
    <source>
        <strain evidence="17">01-14</strain>
        <tissue evidence="17">Leaf</tissue>
    </source>
</reference>
<dbReference type="SMART" id="SM00079">
    <property type="entry name" value="PBPe"/>
    <property type="match status" value="1"/>
</dbReference>
<dbReference type="InterPro" id="IPR044440">
    <property type="entry name" value="GABAb_receptor_plant_PBP1"/>
</dbReference>
<dbReference type="EMBL" id="JBCGBO010000004">
    <property type="protein sequence ID" value="KAK9210491.1"/>
    <property type="molecule type" value="Genomic_DNA"/>
</dbReference>
<keyword evidence="12 13" id="KW-0407">Ion channel</keyword>
<evidence type="ECO:0000256" key="13">
    <source>
        <dbReference type="PIRNR" id="PIRNR037090"/>
    </source>
</evidence>
<keyword evidence="8 13" id="KW-0472">Membrane</keyword>
<feature type="transmembrane region" description="Helical" evidence="15">
    <location>
        <begin position="559"/>
        <end position="581"/>
    </location>
</feature>
<dbReference type="PANTHER" id="PTHR34836">
    <property type="entry name" value="OS06G0188250 PROTEIN"/>
    <property type="match status" value="1"/>
</dbReference>
<dbReference type="InterPro" id="IPR001320">
    <property type="entry name" value="Iontro_rcpt_C"/>
</dbReference>
<dbReference type="Pfam" id="PF10613">
    <property type="entry name" value="Lig_chan-Glu_bd"/>
    <property type="match status" value="1"/>
</dbReference>
<keyword evidence="11 13" id="KW-1071">Ligand-gated ion channel</keyword>
<protein>
    <recommendedName>
        <fullName evidence="13">Glutamate receptor</fullName>
    </recommendedName>
</protein>
<evidence type="ECO:0000313" key="18">
    <source>
        <dbReference type="Proteomes" id="UP001428341"/>
    </source>
</evidence>
<dbReference type="InterPro" id="IPR015683">
    <property type="entry name" value="Ionotropic_Glu_rcpt"/>
</dbReference>
<dbReference type="CDD" id="cd13686">
    <property type="entry name" value="GluR_Plant"/>
    <property type="match status" value="1"/>
</dbReference>
<comment type="similarity">
    <text evidence="2 13">Belongs to the glutamate-gated ion channel (TC 1.A.10.1) family.</text>
</comment>
<keyword evidence="7 13" id="KW-0406">Ion transport</keyword>
<dbReference type="CDD" id="cd19990">
    <property type="entry name" value="PBP1_GABAb_receptor_plant"/>
    <property type="match status" value="1"/>
</dbReference>
<evidence type="ECO:0000259" key="16">
    <source>
        <dbReference type="SMART" id="SM00079"/>
    </source>
</evidence>
<dbReference type="InterPro" id="IPR001828">
    <property type="entry name" value="ANF_lig-bd_rcpt"/>
</dbReference>
<keyword evidence="6 15" id="KW-1133">Transmembrane helix</keyword>
<evidence type="ECO:0000256" key="14">
    <source>
        <dbReference type="SAM" id="MobiDB-lite"/>
    </source>
</evidence>
<dbReference type="GO" id="GO:0016020">
    <property type="term" value="C:membrane"/>
    <property type="evidence" value="ECO:0007669"/>
    <property type="project" value="UniProtKB-SubCell"/>
</dbReference>
<keyword evidence="18" id="KW-1185">Reference proteome</keyword>
<name>A0AAP0QSJ9_9ROSI</name>
<gene>
    <name evidence="17" type="ORF">WN944_002861</name>
</gene>
<evidence type="ECO:0000256" key="15">
    <source>
        <dbReference type="SAM" id="Phobius"/>
    </source>
</evidence>
<feature type="transmembrane region" description="Helical" evidence="15">
    <location>
        <begin position="624"/>
        <end position="642"/>
    </location>
</feature>
<keyword evidence="10" id="KW-0325">Glycoprotein</keyword>
<dbReference type="FunFam" id="3.40.190.10:FF:000054">
    <property type="entry name" value="Glutamate receptor"/>
    <property type="match status" value="1"/>
</dbReference>
<dbReference type="Proteomes" id="UP001428341">
    <property type="component" value="Unassembled WGS sequence"/>
</dbReference>
<dbReference type="Pfam" id="PF01094">
    <property type="entry name" value="ANF_receptor"/>
    <property type="match status" value="1"/>
</dbReference>
<evidence type="ECO:0000256" key="3">
    <source>
        <dbReference type="ARBA" id="ARBA00022448"/>
    </source>
</evidence>
<comment type="caution">
    <text evidence="17">The sequence shown here is derived from an EMBL/GenBank/DDBJ whole genome shotgun (WGS) entry which is preliminary data.</text>
</comment>
<dbReference type="InterPro" id="IPR019594">
    <property type="entry name" value="Glu/Gly-bd"/>
</dbReference>
<keyword evidence="9 13" id="KW-0675">Receptor</keyword>
<feature type="domain" description="Ionotropic glutamate receptor C-terminal" evidence="16">
    <location>
        <begin position="433"/>
        <end position="786"/>
    </location>
</feature>
<evidence type="ECO:0000256" key="5">
    <source>
        <dbReference type="ARBA" id="ARBA00022729"/>
    </source>
</evidence>
<dbReference type="InterPro" id="IPR017103">
    <property type="entry name" value="Iontropic_Glu_rcpt_pln"/>
</dbReference>
<feature type="compositionally biased region" description="Basic and acidic residues" evidence="14">
    <location>
        <begin position="864"/>
        <end position="873"/>
    </location>
</feature>
<evidence type="ECO:0000313" key="17">
    <source>
        <dbReference type="EMBL" id="KAK9210491.1"/>
    </source>
</evidence>
<sequence length="892" mass="99768">MPESSAETIRGSKSSVHIGAIFDPDNTLDGVIAEISMNLAISDFYALHPNYQTRLHLRVTTAKDLVDTAGAAVDLLENFQVDAIIGPQISAAAPFLVELGEKSQVPIISFFETSPTLSLIESPYFIRVAQNDSVQAKAISAVLQKFNWHEVVLVYEDTDYGIGFISYLVDALQETNIRVAHMSAIPKSAEDFQISKALMKLMTMQTRVFIVYMNTALASRLFALADQNGMMSKGYAWIITAGLSNSLNVLDSDVVDSMDGVLGVRSHVPKSKELESFDRRWKRELHLMKPNSPLTGINFSGLWAYDTICALARAAEKILPPTNPSFVKPNTSESRIDFASLGASRIGSRLRDELRNTRFKGLSGEFNLINRQLESSVFEIINVIGNGRVVGYWTPEKGISQNLGPNYKNGLKQIIWPGDSTTTPTGWAIPSLKIGVPVKLGFPEFVEQRKNGNKTTYTGFSIDVFSAVLETLDKDLGFKVLHDFIGFEDEIGLMDGSYDDLLLQIKNKKFDAVVGDTTIVANRTNYVDFTLPYSESGWTMLVLAKGDNRKNMWIFLKPWTWDLWLTVGTSCIFITIVIWVMEHNTENTEFRGSYRRQLAMILMFPFYAFVIPQRELVVRDCSRFVLVVWLWLAFILMQSYTASLSSILTVDKLEPTFDNLERLRTKDHFIGFQRGCFVGNLLEKQFNFSRSQLKSYGTIQEYHEALSNGSKNGGVTAIFDEIPYIRVFLKAYGSQYTTAGPIYRTVGFGFAFPKESPLVSYFSKAILLVRENETKMDEIEKRYFGERVTSATLAPTISTGSSSLRAFNFGGLFIIAGIATLFAIAISERYIWQRPVALIRQYLTSDHPANRIELAAQPTAETDAGDHSPEVHQDSGNSGRISGRIKEDIAVE</sequence>
<evidence type="ECO:0000256" key="11">
    <source>
        <dbReference type="ARBA" id="ARBA00023286"/>
    </source>
</evidence>
<dbReference type="InterPro" id="IPR028082">
    <property type="entry name" value="Peripla_BP_I"/>
</dbReference>
<dbReference type="GO" id="GO:0015276">
    <property type="term" value="F:ligand-gated monoatomic ion channel activity"/>
    <property type="evidence" value="ECO:0007669"/>
    <property type="project" value="InterPro"/>
</dbReference>
<evidence type="ECO:0000256" key="8">
    <source>
        <dbReference type="ARBA" id="ARBA00023136"/>
    </source>
</evidence>
<evidence type="ECO:0000256" key="7">
    <source>
        <dbReference type="ARBA" id="ARBA00023065"/>
    </source>
</evidence>
<dbReference type="SUPFAM" id="SSF53850">
    <property type="entry name" value="Periplasmic binding protein-like II"/>
    <property type="match status" value="1"/>
</dbReference>
<dbReference type="Gene3D" id="1.10.287.70">
    <property type="match status" value="1"/>
</dbReference>
<dbReference type="SUPFAM" id="SSF53822">
    <property type="entry name" value="Periplasmic binding protein-like I"/>
    <property type="match status" value="1"/>
</dbReference>
<keyword evidence="5" id="KW-0732">Signal</keyword>
<evidence type="ECO:0000256" key="1">
    <source>
        <dbReference type="ARBA" id="ARBA00004141"/>
    </source>
</evidence>
<evidence type="ECO:0000256" key="12">
    <source>
        <dbReference type="ARBA" id="ARBA00023303"/>
    </source>
</evidence>
<evidence type="ECO:0000256" key="10">
    <source>
        <dbReference type="ARBA" id="ARBA00023180"/>
    </source>
</evidence>
<dbReference type="Gene3D" id="3.40.190.10">
    <property type="entry name" value="Periplasmic binding protein-like II"/>
    <property type="match status" value="2"/>
</dbReference>
<feature type="transmembrane region" description="Helical" evidence="15">
    <location>
        <begin position="806"/>
        <end position="826"/>
    </location>
</feature>
<keyword evidence="3 13" id="KW-0813">Transport</keyword>
<dbReference type="Gene3D" id="3.40.50.2300">
    <property type="match status" value="2"/>
</dbReference>
<comment type="function">
    <text evidence="13">Glutamate-gated receptor that probably acts as non-selective cation channel.</text>
</comment>
<dbReference type="PIRSF" id="PIRSF037090">
    <property type="entry name" value="Iontro_Glu-like_rcpt_pln"/>
    <property type="match status" value="1"/>
</dbReference>
<evidence type="ECO:0000256" key="4">
    <source>
        <dbReference type="ARBA" id="ARBA00022692"/>
    </source>
</evidence>